<comment type="caution">
    <text evidence="1">The sequence shown here is derived from an EMBL/GenBank/DDBJ whole genome shotgun (WGS) entry which is preliminary data.</text>
</comment>
<name>A0ABT4D1B4_9CLOT</name>
<evidence type="ECO:0000313" key="2">
    <source>
        <dbReference type="Proteomes" id="UP001078443"/>
    </source>
</evidence>
<evidence type="ECO:0000313" key="1">
    <source>
        <dbReference type="EMBL" id="MCY6485036.1"/>
    </source>
</evidence>
<keyword evidence="2" id="KW-1185">Reference proteome</keyword>
<dbReference type="RefSeq" id="WP_268041361.1">
    <property type="nucleotide sequence ID" value="NZ_JAPQER010000005.1"/>
</dbReference>
<sequence>MMYQMVFLIIGLANLLGIALVCLANNNTETTTSVKDDVKPNFNPVH</sequence>
<gene>
    <name evidence="1" type="ORF">OW763_11860</name>
</gene>
<proteinExistence type="predicted"/>
<dbReference type="EMBL" id="JAPQER010000005">
    <property type="protein sequence ID" value="MCY6485036.1"/>
    <property type="molecule type" value="Genomic_DNA"/>
</dbReference>
<reference evidence="1" key="1">
    <citation type="submission" date="2022-12" db="EMBL/GenBank/DDBJ databases">
        <authorList>
            <person name="Wang J."/>
        </authorList>
    </citation>
    <scope>NUCLEOTIDE SEQUENCE</scope>
    <source>
        <strain evidence="1">HY-45-18</strain>
    </source>
</reference>
<organism evidence="1 2">
    <name type="scientific">Clostridium aestuarii</name>
    <dbReference type="NCBI Taxonomy" id="338193"/>
    <lineage>
        <taxon>Bacteria</taxon>
        <taxon>Bacillati</taxon>
        <taxon>Bacillota</taxon>
        <taxon>Clostridia</taxon>
        <taxon>Eubacteriales</taxon>
        <taxon>Clostridiaceae</taxon>
        <taxon>Clostridium</taxon>
    </lineage>
</organism>
<evidence type="ECO:0008006" key="3">
    <source>
        <dbReference type="Google" id="ProtNLM"/>
    </source>
</evidence>
<protein>
    <recommendedName>
        <fullName evidence="3">Cyclic lactone autoinducer peptide</fullName>
    </recommendedName>
</protein>
<dbReference type="Proteomes" id="UP001078443">
    <property type="component" value="Unassembled WGS sequence"/>
</dbReference>
<accession>A0ABT4D1B4</accession>